<feature type="non-terminal residue" evidence="1">
    <location>
        <position position="1"/>
    </location>
</feature>
<dbReference type="PATRIC" id="fig|1470200.3.peg.728"/>
<accession>A0A0J0YP25</accession>
<dbReference type="Gene3D" id="1.10.1670.10">
    <property type="entry name" value="Helix-hairpin-Helix base-excision DNA repair enzymes (C-terminal)"/>
    <property type="match status" value="1"/>
</dbReference>
<gene>
    <name evidence="1" type="ORF">PL75_11270</name>
</gene>
<sequence>TCCNRSTPLSRHCPMADICQARAQNRTHELPRKKNTTSVKNLPLYWLILEQADRCRFRQK</sequence>
<comment type="caution">
    <text evidence="1">The sequence shown here is derived from an EMBL/GenBank/DDBJ whole genome shotgun (WGS) entry which is preliminary data.</text>
</comment>
<organism evidence="1 2">
    <name type="scientific">Neisseria arctica</name>
    <dbReference type="NCBI Taxonomy" id="1470200"/>
    <lineage>
        <taxon>Bacteria</taxon>
        <taxon>Pseudomonadati</taxon>
        <taxon>Pseudomonadota</taxon>
        <taxon>Betaproteobacteria</taxon>
        <taxon>Neisseriales</taxon>
        <taxon>Neisseriaceae</taxon>
        <taxon>Neisseria</taxon>
    </lineage>
</organism>
<evidence type="ECO:0000313" key="2">
    <source>
        <dbReference type="Proteomes" id="UP000036027"/>
    </source>
</evidence>
<dbReference type="EMBL" id="JTDO01000145">
    <property type="protein sequence ID" value="KLT71881.1"/>
    <property type="molecule type" value="Genomic_DNA"/>
</dbReference>
<evidence type="ECO:0000313" key="1">
    <source>
        <dbReference type="EMBL" id="KLT71881.1"/>
    </source>
</evidence>
<dbReference type="Proteomes" id="UP000036027">
    <property type="component" value="Unassembled WGS sequence"/>
</dbReference>
<dbReference type="AlphaFoldDB" id="A0A0J0YP25"/>
<dbReference type="STRING" id="1470200.PL75_11270"/>
<dbReference type="InterPro" id="IPR023170">
    <property type="entry name" value="HhH_base_excis_C"/>
</dbReference>
<name>A0A0J0YP25_9NEIS</name>
<reference evidence="1 2" key="1">
    <citation type="submission" date="2014-11" db="EMBL/GenBank/DDBJ databases">
        <title>Genome of a novel goose pathogen.</title>
        <authorList>
            <person name="Hansen C.M."/>
            <person name="Hueffer K."/>
            <person name="Choi S.C."/>
        </authorList>
    </citation>
    <scope>NUCLEOTIDE SEQUENCE [LARGE SCALE GENOMIC DNA]</scope>
    <source>
        <strain evidence="1 2">KH1503</strain>
    </source>
</reference>
<keyword evidence="2" id="KW-1185">Reference proteome</keyword>
<proteinExistence type="predicted"/>
<protein>
    <submittedName>
        <fullName evidence="1">Uncharacterized protein</fullName>
    </submittedName>
</protein>